<evidence type="ECO:0000313" key="1">
    <source>
        <dbReference type="EMBL" id="OLP86281.1"/>
    </source>
</evidence>
<name>A0A1Q9CTP9_SYMMI</name>
<protein>
    <submittedName>
        <fullName evidence="1">Uncharacterized protein</fullName>
    </submittedName>
</protein>
<organism evidence="1 2">
    <name type="scientific">Symbiodinium microadriaticum</name>
    <name type="common">Dinoflagellate</name>
    <name type="synonym">Zooxanthella microadriatica</name>
    <dbReference type="NCBI Taxonomy" id="2951"/>
    <lineage>
        <taxon>Eukaryota</taxon>
        <taxon>Sar</taxon>
        <taxon>Alveolata</taxon>
        <taxon>Dinophyceae</taxon>
        <taxon>Suessiales</taxon>
        <taxon>Symbiodiniaceae</taxon>
        <taxon>Symbiodinium</taxon>
    </lineage>
</organism>
<sequence>MGCGSSVHVAQQRSRRRGFDCIAPSPEEVGTYDPLINAPDRVPMDEDEVSVKVIPSNDAMKRVVQGEILDDFEPVQQMSSSFVRGEPVNFQPDRRMHEQHIEHVDSFLDDIKGHPKVFVARVNTRRRFLALRAKQPTDVVKIRPIY</sequence>
<dbReference type="OrthoDB" id="435401at2759"/>
<comment type="caution">
    <text evidence="1">The sequence shown here is derived from an EMBL/GenBank/DDBJ whole genome shotgun (WGS) entry which is preliminary data.</text>
</comment>
<accession>A0A1Q9CTP9</accession>
<gene>
    <name evidence="1" type="ORF">AK812_SmicGene32620</name>
</gene>
<dbReference type="AlphaFoldDB" id="A0A1Q9CTP9"/>
<dbReference type="EMBL" id="LSRX01000924">
    <property type="protein sequence ID" value="OLP86281.1"/>
    <property type="molecule type" value="Genomic_DNA"/>
</dbReference>
<dbReference type="Proteomes" id="UP000186817">
    <property type="component" value="Unassembled WGS sequence"/>
</dbReference>
<proteinExistence type="predicted"/>
<reference evidence="1 2" key="1">
    <citation type="submission" date="2016-02" db="EMBL/GenBank/DDBJ databases">
        <title>Genome analysis of coral dinoflagellate symbionts highlights evolutionary adaptations to a symbiotic lifestyle.</title>
        <authorList>
            <person name="Aranda M."/>
            <person name="Li Y."/>
            <person name="Liew Y.J."/>
            <person name="Baumgarten S."/>
            <person name="Simakov O."/>
            <person name="Wilson M."/>
            <person name="Piel J."/>
            <person name="Ashoor H."/>
            <person name="Bougouffa S."/>
            <person name="Bajic V.B."/>
            <person name="Ryu T."/>
            <person name="Ravasi T."/>
            <person name="Bayer T."/>
            <person name="Micklem G."/>
            <person name="Kim H."/>
            <person name="Bhak J."/>
            <person name="Lajeunesse T.C."/>
            <person name="Voolstra C.R."/>
        </authorList>
    </citation>
    <scope>NUCLEOTIDE SEQUENCE [LARGE SCALE GENOMIC DNA]</scope>
    <source>
        <strain evidence="1 2">CCMP2467</strain>
    </source>
</reference>
<evidence type="ECO:0000313" key="2">
    <source>
        <dbReference type="Proteomes" id="UP000186817"/>
    </source>
</evidence>
<keyword evidence="2" id="KW-1185">Reference proteome</keyword>